<reference evidence="2" key="1">
    <citation type="journal article" date="2021" name="PeerJ">
        <title>Extensive microbial diversity within the chicken gut microbiome revealed by metagenomics and culture.</title>
        <authorList>
            <person name="Gilroy R."/>
            <person name="Ravi A."/>
            <person name="Getino M."/>
            <person name="Pursley I."/>
            <person name="Horton D.L."/>
            <person name="Alikhan N.F."/>
            <person name="Baker D."/>
            <person name="Gharbi K."/>
            <person name="Hall N."/>
            <person name="Watson M."/>
            <person name="Adriaenssens E.M."/>
            <person name="Foster-Nyarko E."/>
            <person name="Jarju S."/>
            <person name="Secka A."/>
            <person name="Antonio M."/>
            <person name="Oren A."/>
            <person name="Chaudhuri R.R."/>
            <person name="La Ragione R."/>
            <person name="Hildebrand F."/>
            <person name="Pallen M.J."/>
        </authorList>
    </citation>
    <scope>NUCLEOTIDE SEQUENCE</scope>
    <source>
        <strain evidence="2">CHK188-11489</strain>
    </source>
</reference>
<evidence type="ECO:0000313" key="3">
    <source>
        <dbReference type="Proteomes" id="UP000824105"/>
    </source>
</evidence>
<sequence>MDSEKIAKRLVALRGNESREAVAKAIGVSVSALAMYENGARIPRDETKRRIAEHYGRSVGEIFFE</sequence>
<name>A0A9D2JPR6_9FIRM</name>
<dbReference type="GO" id="GO:0003677">
    <property type="term" value="F:DNA binding"/>
    <property type="evidence" value="ECO:0007669"/>
    <property type="project" value="InterPro"/>
</dbReference>
<dbReference type="SMART" id="SM00530">
    <property type="entry name" value="HTH_XRE"/>
    <property type="match status" value="1"/>
</dbReference>
<evidence type="ECO:0000313" key="2">
    <source>
        <dbReference type="EMBL" id="HIZ61434.1"/>
    </source>
</evidence>
<comment type="caution">
    <text evidence="2">The sequence shown here is derived from an EMBL/GenBank/DDBJ whole genome shotgun (WGS) entry which is preliminary data.</text>
</comment>
<dbReference type="PROSITE" id="PS50943">
    <property type="entry name" value="HTH_CROC1"/>
    <property type="match status" value="1"/>
</dbReference>
<protein>
    <submittedName>
        <fullName evidence="2">Helix-turn-helix transcriptional regulator</fullName>
    </submittedName>
</protein>
<gene>
    <name evidence="2" type="ORF">H9724_01505</name>
</gene>
<organism evidence="2 3">
    <name type="scientific">Candidatus Gemmiger avistercoris</name>
    <dbReference type="NCBI Taxonomy" id="2838606"/>
    <lineage>
        <taxon>Bacteria</taxon>
        <taxon>Bacillati</taxon>
        <taxon>Bacillota</taxon>
        <taxon>Clostridia</taxon>
        <taxon>Eubacteriales</taxon>
        <taxon>Gemmiger</taxon>
    </lineage>
</organism>
<dbReference type="AlphaFoldDB" id="A0A9D2JPR6"/>
<reference evidence="2" key="2">
    <citation type="submission" date="2021-04" db="EMBL/GenBank/DDBJ databases">
        <authorList>
            <person name="Gilroy R."/>
        </authorList>
    </citation>
    <scope>NUCLEOTIDE SEQUENCE</scope>
    <source>
        <strain evidence="2">CHK188-11489</strain>
    </source>
</reference>
<dbReference type="SUPFAM" id="SSF47413">
    <property type="entry name" value="lambda repressor-like DNA-binding domains"/>
    <property type="match status" value="1"/>
</dbReference>
<feature type="domain" description="HTH cro/C1-type" evidence="1">
    <location>
        <begin position="18"/>
        <end position="62"/>
    </location>
</feature>
<proteinExistence type="predicted"/>
<dbReference type="EMBL" id="DXBF01000011">
    <property type="protein sequence ID" value="HIZ61434.1"/>
    <property type="molecule type" value="Genomic_DNA"/>
</dbReference>
<dbReference type="Proteomes" id="UP000824105">
    <property type="component" value="Unassembled WGS sequence"/>
</dbReference>
<evidence type="ECO:0000259" key="1">
    <source>
        <dbReference type="PROSITE" id="PS50943"/>
    </source>
</evidence>
<dbReference type="Pfam" id="PF01381">
    <property type="entry name" value="HTH_3"/>
    <property type="match status" value="1"/>
</dbReference>
<dbReference type="InterPro" id="IPR001387">
    <property type="entry name" value="Cro/C1-type_HTH"/>
</dbReference>
<dbReference type="CDD" id="cd00093">
    <property type="entry name" value="HTH_XRE"/>
    <property type="match status" value="1"/>
</dbReference>
<accession>A0A9D2JPR6</accession>
<dbReference type="InterPro" id="IPR010982">
    <property type="entry name" value="Lambda_DNA-bd_dom_sf"/>
</dbReference>
<dbReference type="Gene3D" id="1.10.260.40">
    <property type="entry name" value="lambda repressor-like DNA-binding domains"/>
    <property type="match status" value="1"/>
</dbReference>